<dbReference type="CDD" id="cd04301">
    <property type="entry name" value="NAT_SF"/>
    <property type="match status" value="1"/>
</dbReference>
<dbReference type="EMBL" id="JBHSEU010000006">
    <property type="protein sequence ID" value="MFC4537662.1"/>
    <property type="molecule type" value="Genomic_DNA"/>
</dbReference>
<gene>
    <name evidence="4" type="ORF">ACFO0U_02535</name>
</gene>
<dbReference type="GO" id="GO:0016746">
    <property type="term" value="F:acyltransferase activity"/>
    <property type="evidence" value="ECO:0007669"/>
    <property type="project" value="UniProtKB-KW"/>
</dbReference>
<name>A0ABV9CZ31_9GAMM</name>
<dbReference type="RefSeq" id="WP_246971254.1">
    <property type="nucleotide sequence ID" value="NZ_JAKGAN010000004.1"/>
</dbReference>
<keyword evidence="2 4" id="KW-0012">Acyltransferase</keyword>
<keyword evidence="1 4" id="KW-0808">Transferase</keyword>
<accession>A0ABV9CZ31</accession>
<evidence type="ECO:0000256" key="1">
    <source>
        <dbReference type="ARBA" id="ARBA00022679"/>
    </source>
</evidence>
<protein>
    <submittedName>
        <fullName evidence="4">GNAT family N-acetyltransferase</fullName>
        <ecNumber evidence="4">2.3.1.-</ecNumber>
    </submittedName>
</protein>
<dbReference type="InterPro" id="IPR000182">
    <property type="entry name" value="GNAT_dom"/>
</dbReference>
<evidence type="ECO:0000259" key="3">
    <source>
        <dbReference type="PROSITE" id="PS51186"/>
    </source>
</evidence>
<dbReference type="SUPFAM" id="SSF55729">
    <property type="entry name" value="Acyl-CoA N-acyltransferases (Nat)"/>
    <property type="match status" value="1"/>
</dbReference>
<dbReference type="EC" id="2.3.1.-" evidence="4"/>
<evidence type="ECO:0000313" key="5">
    <source>
        <dbReference type="Proteomes" id="UP001596030"/>
    </source>
</evidence>
<dbReference type="Proteomes" id="UP001596030">
    <property type="component" value="Unassembled WGS sequence"/>
</dbReference>
<dbReference type="InterPro" id="IPR016181">
    <property type="entry name" value="Acyl_CoA_acyltransferase"/>
</dbReference>
<dbReference type="PANTHER" id="PTHR43877">
    <property type="entry name" value="AMINOALKYLPHOSPHONATE N-ACETYLTRANSFERASE-RELATED-RELATED"/>
    <property type="match status" value="1"/>
</dbReference>
<organism evidence="4 5">
    <name type="scientific">Chromohalobacter sarecensis</name>
    <dbReference type="NCBI Taxonomy" id="245294"/>
    <lineage>
        <taxon>Bacteria</taxon>
        <taxon>Pseudomonadati</taxon>
        <taxon>Pseudomonadota</taxon>
        <taxon>Gammaproteobacteria</taxon>
        <taxon>Oceanospirillales</taxon>
        <taxon>Halomonadaceae</taxon>
        <taxon>Chromohalobacter</taxon>
    </lineage>
</organism>
<dbReference type="InterPro" id="IPR050832">
    <property type="entry name" value="Bact_Acetyltransf"/>
</dbReference>
<proteinExistence type="predicted"/>
<evidence type="ECO:0000256" key="2">
    <source>
        <dbReference type="ARBA" id="ARBA00023315"/>
    </source>
</evidence>
<dbReference type="Pfam" id="PF13508">
    <property type="entry name" value="Acetyltransf_7"/>
    <property type="match status" value="1"/>
</dbReference>
<keyword evidence="5" id="KW-1185">Reference proteome</keyword>
<reference evidence="5" key="1">
    <citation type="journal article" date="2019" name="Int. J. Syst. Evol. Microbiol.">
        <title>The Global Catalogue of Microorganisms (GCM) 10K type strain sequencing project: providing services to taxonomists for standard genome sequencing and annotation.</title>
        <authorList>
            <consortium name="The Broad Institute Genomics Platform"/>
            <consortium name="The Broad Institute Genome Sequencing Center for Infectious Disease"/>
            <person name="Wu L."/>
            <person name="Ma J."/>
        </authorList>
    </citation>
    <scope>NUCLEOTIDE SEQUENCE [LARGE SCALE GENOMIC DNA]</scope>
    <source>
        <strain evidence="5">CGMCC 1.12121</strain>
    </source>
</reference>
<sequence length="82" mass="9593">MLRLSHDDAAYYIRDLQVEPSWQRQGVGAQAIDHTFKLAQKAGFQLLRLRVFCENPAVNLYKRMGFSICKTSDDTHYMEREI</sequence>
<comment type="caution">
    <text evidence="4">The sequence shown here is derived from an EMBL/GenBank/DDBJ whole genome shotgun (WGS) entry which is preliminary data.</text>
</comment>
<dbReference type="Gene3D" id="3.40.630.30">
    <property type="match status" value="1"/>
</dbReference>
<evidence type="ECO:0000313" key="4">
    <source>
        <dbReference type="EMBL" id="MFC4537662.1"/>
    </source>
</evidence>
<dbReference type="PANTHER" id="PTHR43877:SF5">
    <property type="entry name" value="BLL8307 PROTEIN"/>
    <property type="match status" value="1"/>
</dbReference>
<feature type="domain" description="N-acetyltransferase" evidence="3">
    <location>
        <begin position="1"/>
        <end position="82"/>
    </location>
</feature>
<dbReference type="PROSITE" id="PS51186">
    <property type="entry name" value="GNAT"/>
    <property type="match status" value="1"/>
</dbReference>